<dbReference type="GO" id="GO:0005730">
    <property type="term" value="C:nucleolus"/>
    <property type="evidence" value="ECO:0007669"/>
    <property type="project" value="TreeGrafter"/>
</dbReference>
<comment type="similarity">
    <text evidence="2">Belongs to the eukaryotic ribosomal protein eL24 family.</text>
</comment>
<dbReference type="EMBL" id="KZ819638">
    <property type="protein sequence ID" value="PWN88491.1"/>
    <property type="molecule type" value="Genomic_DNA"/>
</dbReference>
<dbReference type="PANTHER" id="PTHR10792">
    <property type="entry name" value="60S RIBOSOMAL PROTEIN L24"/>
    <property type="match status" value="1"/>
</dbReference>
<feature type="region of interest" description="Disordered" evidence="6">
    <location>
        <begin position="117"/>
        <end position="142"/>
    </location>
</feature>
<reference evidence="8 9" key="1">
    <citation type="journal article" date="2018" name="Mol. Biol. Evol.">
        <title>Broad Genomic Sampling Reveals a Smut Pathogenic Ancestry of the Fungal Clade Ustilaginomycotina.</title>
        <authorList>
            <person name="Kijpornyongpan T."/>
            <person name="Mondo S.J."/>
            <person name="Barry K."/>
            <person name="Sandor L."/>
            <person name="Lee J."/>
            <person name="Lipzen A."/>
            <person name="Pangilinan J."/>
            <person name="LaButti K."/>
            <person name="Hainaut M."/>
            <person name="Henrissat B."/>
            <person name="Grigoriev I.V."/>
            <person name="Spatafora J.W."/>
            <person name="Aime M.C."/>
        </authorList>
    </citation>
    <scope>NUCLEOTIDE SEQUENCE [LARGE SCALE GENOMIC DNA]</scope>
    <source>
        <strain evidence="8 9">MCA 4198</strain>
    </source>
</reference>
<dbReference type="SMART" id="SM00746">
    <property type="entry name" value="TRASH"/>
    <property type="match status" value="1"/>
</dbReference>
<evidence type="ECO:0000256" key="6">
    <source>
        <dbReference type="SAM" id="MobiDB-lite"/>
    </source>
</evidence>
<evidence type="ECO:0000313" key="8">
    <source>
        <dbReference type="EMBL" id="PWN88491.1"/>
    </source>
</evidence>
<dbReference type="GO" id="GO:0042273">
    <property type="term" value="P:ribosomal large subunit biogenesis"/>
    <property type="evidence" value="ECO:0007669"/>
    <property type="project" value="TreeGrafter"/>
</dbReference>
<organism evidence="8 9">
    <name type="scientific">Acaromyces ingoldii</name>
    <dbReference type="NCBI Taxonomy" id="215250"/>
    <lineage>
        <taxon>Eukaryota</taxon>
        <taxon>Fungi</taxon>
        <taxon>Dikarya</taxon>
        <taxon>Basidiomycota</taxon>
        <taxon>Ustilaginomycotina</taxon>
        <taxon>Exobasidiomycetes</taxon>
        <taxon>Exobasidiales</taxon>
        <taxon>Cryptobasidiaceae</taxon>
        <taxon>Acaromyces</taxon>
    </lineage>
</organism>
<gene>
    <name evidence="8" type="ORF">FA10DRAFT_233344</name>
</gene>
<keyword evidence="9" id="KW-1185">Reference proteome</keyword>
<keyword evidence="4" id="KW-0690">Ribosome biogenesis</keyword>
<dbReference type="InterPro" id="IPR038630">
    <property type="entry name" value="L24e/L24_sf"/>
</dbReference>
<evidence type="ECO:0000259" key="7">
    <source>
        <dbReference type="SMART" id="SM00746"/>
    </source>
</evidence>
<dbReference type="PROSITE" id="PS01073">
    <property type="entry name" value="RIBOSOMAL_L24E"/>
    <property type="match status" value="1"/>
</dbReference>
<name>A0A316YH66_9BASI</name>
<evidence type="ECO:0000256" key="1">
    <source>
        <dbReference type="ARBA" id="ARBA00004123"/>
    </source>
</evidence>
<evidence type="ECO:0000256" key="5">
    <source>
        <dbReference type="ARBA" id="ARBA00023242"/>
    </source>
</evidence>
<dbReference type="InParanoid" id="A0A316YH66"/>
<dbReference type="FunCoup" id="A0A316YH66">
    <property type="interactions" value="525"/>
</dbReference>
<dbReference type="Proteomes" id="UP000245768">
    <property type="component" value="Unassembled WGS sequence"/>
</dbReference>
<evidence type="ECO:0000256" key="4">
    <source>
        <dbReference type="ARBA" id="ARBA00022517"/>
    </source>
</evidence>
<keyword evidence="5" id="KW-0539">Nucleus</keyword>
<dbReference type="GeneID" id="37040860"/>
<comment type="subcellular location">
    <subcellularLocation>
        <location evidence="1">Nucleus</location>
    </subcellularLocation>
</comment>
<dbReference type="STRING" id="215250.A0A316YH66"/>
<dbReference type="InterPro" id="IPR056366">
    <property type="entry name" value="Ribosomal_eL24"/>
</dbReference>
<dbReference type="CDD" id="cd00472">
    <property type="entry name" value="Ribosomal_L24e_L24"/>
    <property type="match status" value="1"/>
</dbReference>
<dbReference type="RefSeq" id="XP_025375689.1">
    <property type="nucleotide sequence ID" value="XM_025518944.1"/>
</dbReference>
<proteinExistence type="inferred from homology"/>
<protein>
    <recommendedName>
        <fullName evidence="3">Ribosome biogenesis protein RLP24</fullName>
    </recommendedName>
</protein>
<feature type="compositionally biased region" description="Basic and acidic residues" evidence="6">
    <location>
        <begin position="126"/>
        <end position="142"/>
    </location>
</feature>
<dbReference type="InterPro" id="IPR023442">
    <property type="entry name" value="Ribosomal_eL24_CS"/>
</dbReference>
<dbReference type="OrthoDB" id="10262490at2759"/>
<dbReference type="SUPFAM" id="SSF57716">
    <property type="entry name" value="Glucocorticoid receptor-like (DNA-binding domain)"/>
    <property type="match status" value="1"/>
</dbReference>
<dbReference type="InterPro" id="IPR011017">
    <property type="entry name" value="TRASH_dom"/>
</dbReference>
<sequence>MQIKHCFFCSAPVYPGRGIMFVRNDAKQLVFCKSKCHKNFKMKRNPRKVRWTKAFRKAAGKEMTVDSTLEFEKRRNVPVRYNRELVQKTLEAMDRIAEIKARRERAFYRARMARASGGSVSKARKTRDQREVARSKHLEPAIRAERQQRLAEEARRQDVRVRIKAKQQRAKRSALVPGSGTGM</sequence>
<dbReference type="GO" id="GO:0003735">
    <property type="term" value="F:structural constituent of ribosome"/>
    <property type="evidence" value="ECO:0007669"/>
    <property type="project" value="InterPro"/>
</dbReference>
<dbReference type="PANTHER" id="PTHR10792:SF8">
    <property type="entry name" value="RIBOSOME BIOGENESIS PROTEIN RLP24-RELATED"/>
    <property type="match status" value="1"/>
</dbReference>
<dbReference type="FunFam" id="2.30.170.20:FF:000001">
    <property type="entry name" value="probable ribosome biogenesis protein RLP24"/>
    <property type="match status" value="1"/>
</dbReference>
<evidence type="ECO:0000256" key="2">
    <source>
        <dbReference type="ARBA" id="ARBA00005647"/>
    </source>
</evidence>
<dbReference type="AlphaFoldDB" id="A0A316YH66"/>
<dbReference type="InterPro" id="IPR000988">
    <property type="entry name" value="Ribosomal_eL24-rel_N"/>
</dbReference>
<feature type="domain" description="TRASH" evidence="7">
    <location>
        <begin position="6"/>
        <end position="44"/>
    </location>
</feature>
<evidence type="ECO:0000256" key="3">
    <source>
        <dbReference type="ARBA" id="ARBA00018397"/>
    </source>
</evidence>
<accession>A0A316YH66</accession>
<dbReference type="Pfam" id="PF01246">
    <property type="entry name" value="Ribosomal_L24e"/>
    <property type="match status" value="1"/>
</dbReference>
<dbReference type="Gene3D" id="2.30.170.20">
    <property type="entry name" value="Ribosomal protein L24e"/>
    <property type="match status" value="1"/>
</dbReference>
<evidence type="ECO:0000313" key="9">
    <source>
        <dbReference type="Proteomes" id="UP000245768"/>
    </source>
</evidence>